<keyword evidence="5" id="KW-0539">Nucleus</keyword>
<keyword evidence="1" id="KW-0479">Metal-binding</keyword>
<evidence type="ECO:0000259" key="7">
    <source>
        <dbReference type="PROSITE" id="PS50157"/>
    </source>
</evidence>
<protein>
    <submittedName>
        <fullName evidence="9">Zinc finger protein 235-like</fullName>
    </submittedName>
</protein>
<dbReference type="Pfam" id="PF00096">
    <property type="entry name" value="zf-C2H2"/>
    <property type="match status" value="3"/>
</dbReference>
<dbReference type="InterPro" id="IPR036236">
    <property type="entry name" value="Znf_C2H2_sf"/>
</dbReference>
<feature type="domain" description="C2H2-type" evidence="7">
    <location>
        <begin position="258"/>
        <end position="285"/>
    </location>
</feature>
<organism evidence="8 9">
    <name type="scientific">Galeopterus variegatus</name>
    <name type="common">Malayan flying lemur</name>
    <name type="synonym">Cynocephalus variegatus</name>
    <dbReference type="NCBI Taxonomy" id="482537"/>
    <lineage>
        <taxon>Eukaryota</taxon>
        <taxon>Metazoa</taxon>
        <taxon>Chordata</taxon>
        <taxon>Craniata</taxon>
        <taxon>Vertebrata</taxon>
        <taxon>Euteleostomi</taxon>
        <taxon>Mammalia</taxon>
        <taxon>Eutheria</taxon>
        <taxon>Euarchontoglires</taxon>
        <taxon>Dermoptera</taxon>
        <taxon>Cynocephalidae</taxon>
        <taxon>Galeopterus</taxon>
    </lineage>
</organism>
<name>A0ABM0Q1Z6_GALVR</name>
<dbReference type="InterPro" id="IPR050826">
    <property type="entry name" value="Krueppel_C2H2_ZnFinger"/>
</dbReference>
<reference evidence="9" key="1">
    <citation type="submission" date="2025-08" db="UniProtKB">
        <authorList>
            <consortium name="RefSeq"/>
        </authorList>
    </citation>
    <scope>IDENTIFICATION</scope>
</reference>
<dbReference type="SMART" id="SM00355">
    <property type="entry name" value="ZnF_C2H2"/>
    <property type="match status" value="4"/>
</dbReference>
<evidence type="ECO:0000256" key="2">
    <source>
        <dbReference type="ARBA" id="ARBA00022737"/>
    </source>
</evidence>
<feature type="domain" description="C2H2-type" evidence="7">
    <location>
        <begin position="286"/>
        <end position="313"/>
    </location>
</feature>
<dbReference type="RefSeq" id="XP_008562387.1">
    <property type="nucleotide sequence ID" value="XM_008564165.1"/>
</dbReference>
<keyword evidence="8" id="KW-1185">Reference proteome</keyword>
<evidence type="ECO:0000256" key="1">
    <source>
        <dbReference type="ARBA" id="ARBA00022723"/>
    </source>
</evidence>
<keyword evidence="3 6" id="KW-0863">Zinc-finger</keyword>
<evidence type="ECO:0000313" key="9">
    <source>
        <dbReference type="RefSeq" id="XP_008562387.1"/>
    </source>
</evidence>
<gene>
    <name evidence="9" type="primary">LOC103582617</name>
</gene>
<feature type="domain" description="C2H2-type" evidence="7">
    <location>
        <begin position="177"/>
        <end position="204"/>
    </location>
</feature>
<evidence type="ECO:0000256" key="3">
    <source>
        <dbReference type="ARBA" id="ARBA00022771"/>
    </source>
</evidence>
<accession>A0ABM0Q1Z6</accession>
<dbReference type="GeneID" id="103582617"/>
<sequence>MEAFHEAGLRCLSLGDLSRWQIRRHVVNKLTGSQDSMINIQGKSSQIPKQRDSSCQVGAGESIQPSVDDSYLVNLIGDHSNVIENQEFPTMTAQNSWSKIYLNETQNYQRSCKQTQMKNKLCVFAPCVDIFSSISHYCDDNILHKRDKAHSNNDCYKDTLKVSPLTQHSIHTGQKTYQRNECEKAFRDSPSLELHQQVHLGKKSPTCPIHEKDTSYSSRIPIIHTGEKPFRCEECGKEFSWSAGLSAHQRVHTGEKPYTCQQCGKGFSQASHFHTHQRVHTGERPYICDVCCKGFSQRSHLVYHQRVHTGGKL</sequence>
<dbReference type="SUPFAM" id="SSF57667">
    <property type="entry name" value="beta-beta-alpha zinc fingers"/>
    <property type="match status" value="3"/>
</dbReference>
<dbReference type="PROSITE" id="PS50157">
    <property type="entry name" value="ZINC_FINGER_C2H2_2"/>
    <property type="match status" value="4"/>
</dbReference>
<dbReference type="Proteomes" id="UP000694923">
    <property type="component" value="Unplaced"/>
</dbReference>
<dbReference type="PROSITE" id="PS00028">
    <property type="entry name" value="ZINC_FINGER_C2H2_1"/>
    <property type="match status" value="3"/>
</dbReference>
<dbReference type="PANTHER" id="PTHR24377">
    <property type="entry name" value="IP01015P-RELATED"/>
    <property type="match status" value="1"/>
</dbReference>
<keyword evidence="4" id="KW-0862">Zinc</keyword>
<dbReference type="InterPro" id="IPR013087">
    <property type="entry name" value="Znf_C2H2_type"/>
</dbReference>
<feature type="domain" description="C2H2-type" evidence="7">
    <location>
        <begin position="230"/>
        <end position="257"/>
    </location>
</feature>
<evidence type="ECO:0000313" key="8">
    <source>
        <dbReference type="Proteomes" id="UP000694923"/>
    </source>
</evidence>
<keyword evidence="2" id="KW-0677">Repeat</keyword>
<proteinExistence type="predicted"/>
<evidence type="ECO:0000256" key="6">
    <source>
        <dbReference type="PROSITE-ProRule" id="PRU00042"/>
    </source>
</evidence>
<dbReference type="Gene3D" id="3.30.160.60">
    <property type="entry name" value="Classic Zinc Finger"/>
    <property type="match status" value="4"/>
</dbReference>
<evidence type="ECO:0000256" key="5">
    <source>
        <dbReference type="ARBA" id="ARBA00023242"/>
    </source>
</evidence>
<evidence type="ECO:0000256" key="4">
    <source>
        <dbReference type="ARBA" id="ARBA00022833"/>
    </source>
</evidence>